<accession>A0A1E7EMX4</accession>
<keyword evidence="4" id="KW-1185">Reference proteome</keyword>
<dbReference type="KEGG" id="fcy:FRACYDRAFT_251057"/>
<dbReference type="OrthoDB" id="2414723at2759"/>
<dbReference type="EMBL" id="KV784386">
    <property type="protein sequence ID" value="OEU07288.1"/>
    <property type="molecule type" value="Genomic_DNA"/>
</dbReference>
<dbReference type="InParanoid" id="A0A1E7EMX4"/>
<dbReference type="Proteomes" id="UP000095751">
    <property type="component" value="Unassembled WGS sequence"/>
</dbReference>
<dbReference type="Pfam" id="PF02214">
    <property type="entry name" value="BTB_2"/>
    <property type="match status" value="1"/>
</dbReference>
<proteinExistence type="predicted"/>
<feature type="domain" description="Potassium channel tetramerisation-type BTB" evidence="2">
    <location>
        <begin position="63"/>
        <end position="126"/>
    </location>
</feature>
<dbReference type="PANTHER" id="PTHR14499:SF136">
    <property type="entry name" value="GH08630P"/>
    <property type="match status" value="1"/>
</dbReference>
<dbReference type="CDD" id="cd18316">
    <property type="entry name" value="BTB_POZ_KCTD-like"/>
    <property type="match status" value="1"/>
</dbReference>
<gene>
    <name evidence="3" type="ORF">FRACYDRAFT_251057</name>
</gene>
<organism evidence="3 4">
    <name type="scientific">Fragilariopsis cylindrus CCMP1102</name>
    <dbReference type="NCBI Taxonomy" id="635003"/>
    <lineage>
        <taxon>Eukaryota</taxon>
        <taxon>Sar</taxon>
        <taxon>Stramenopiles</taxon>
        <taxon>Ochrophyta</taxon>
        <taxon>Bacillariophyta</taxon>
        <taxon>Bacillariophyceae</taxon>
        <taxon>Bacillariophycidae</taxon>
        <taxon>Bacillariales</taxon>
        <taxon>Bacillariaceae</taxon>
        <taxon>Fragilariopsis</taxon>
    </lineage>
</organism>
<dbReference type="SUPFAM" id="SSF54695">
    <property type="entry name" value="POZ domain"/>
    <property type="match status" value="1"/>
</dbReference>
<evidence type="ECO:0000259" key="2">
    <source>
        <dbReference type="Pfam" id="PF02214"/>
    </source>
</evidence>
<sequence>MEDDGNAKNDDDDDPSVHLERFQQSHKKRVRKMEEEKDKLQNEIETMNSIVGSAAASNDDDIIEINAGGKIISALRSTLTVAPDTMFTYMFSGRWEESMKRDNNNRVFLDEDSELIEMIINFLRMKKREDPLRPINEPILPVSKKENFDSILNYYGLTEFFYPPPVFLPLDIGKIDIVQQQLPGSLVTVTKSDNKIKFNKVTMDTSFHSVACKPSLNASSDEGSFWKVTIDKMPQWILLGIIGSLGGTNTSHTNPTCYGWSIGSQVWVGGSSRSGDSGWTTFTQGECLHFHLNSKKLTMFSVQKNKKFVINIATIPLREYYIHFNLYSIGTTISLEPLGEEERERILEN</sequence>
<feature type="compositionally biased region" description="Basic and acidic residues" evidence="1">
    <location>
        <begin position="1"/>
        <end position="23"/>
    </location>
</feature>
<evidence type="ECO:0000256" key="1">
    <source>
        <dbReference type="SAM" id="MobiDB-lite"/>
    </source>
</evidence>
<evidence type="ECO:0000313" key="3">
    <source>
        <dbReference type="EMBL" id="OEU07288.1"/>
    </source>
</evidence>
<evidence type="ECO:0000313" key="4">
    <source>
        <dbReference type="Proteomes" id="UP000095751"/>
    </source>
</evidence>
<dbReference type="AlphaFoldDB" id="A0A1E7EMX4"/>
<reference evidence="3 4" key="1">
    <citation type="submission" date="2016-09" db="EMBL/GenBank/DDBJ databases">
        <title>Extensive genetic diversity and differential bi-allelic expression allows diatom success in the polar Southern Ocean.</title>
        <authorList>
            <consortium name="DOE Joint Genome Institute"/>
            <person name="Mock T."/>
            <person name="Otillar R.P."/>
            <person name="Strauss J."/>
            <person name="Dupont C."/>
            <person name="Frickenhaus S."/>
            <person name="Maumus F."/>
            <person name="Mcmullan M."/>
            <person name="Sanges R."/>
            <person name="Schmutz J."/>
            <person name="Toseland A."/>
            <person name="Valas R."/>
            <person name="Veluchamy A."/>
            <person name="Ward B.J."/>
            <person name="Allen A."/>
            <person name="Barry K."/>
            <person name="Falciatore A."/>
            <person name="Ferrante M."/>
            <person name="Fortunato A.E."/>
            <person name="Gloeckner G."/>
            <person name="Gruber A."/>
            <person name="Hipkin R."/>
            <person name="Janech M."/>
            <person name="Kroth P."/>
            <person name="Leese F."/>
            <person name="Lindquist E."/>
            <person name="Lyon B.R."/>
            <person name="Martin J."/>
            <person name="Mayer C."/>
            <person name="Parker M."/>
            <person name="Quesneville H."/>
            <person name="Raymond J."/>
            <person name="Uhlig C."/>
            <person name="Valentin K.U."/>
            <person name="Worden A.Z."/>
            <person name="Armbrust E.V."/>
            <person name="Bowler C."/>
            <person name="Green B."/>
            <person name="Moulton V."/>
            <person name="Van Oosterhout C."/>
            <person name="Grigoriev I."/>
        </authorList>
    </citation>
    <scope>NUCLEOTIDE SEQUENCE [LARGE SCALE GENOMIC DNA]</scope>
    <source>
        <strain evidence="3 4">CCMP1102</strain>
    </source>
</reference>
<feature type="region of interest" description="Disordered" evidence="1">
    <location>
        <begin position="1"/>
        <end position="37"/>
    </location>
</feature>
<name>A0A1E7EMX4_9STRA</name>
<dbReference type="PANTHER" id="PTHR14499">
    <property type="entry name" value="POTASSIUM CHANNEL TETRAMERIZATION DOMAIN-CONTAINING"/>
    <property type="match status" value="1"/>
</dbReference>
<dbReference type="GO" id="GO:0051260">
    <property type="term" value="P:protein homooligomerization"/>
    <property type="evidence" value="ECO:0007669"/>
    <property type="project" value="InterPro"/>
</dbReference>
<dbReference type="Gene3D" id="3.30.710.10">
    <property type="entry name" value="Potassium Channel Kv1.1, Chain A"/>
    <property type="match status" value="1"/>
</dbReference>
<protein>
    <recommendedName>
        <fullName evidence="2">Potassium channel tetramerisation-type BTB domain-containing protein</fullName>
    </recommendedName>
</protein>
<dbReference type="InterPro" id="IPR003131">
    <property type="entry name" value="T1-type_BTB"/>
</dbReference>
<dbReference type="InterPro" id="IPR011333">
    <property type="entry name" value="SKP1/BTB/POZ_sf"/>
</dbReference>